<name>A0AAD9JV88_9ANNE</name>
<comment type="caution">
    <text evidence="1">The sequence shown here is derived from an EMBL/GenBank/DDBJ whole genome shotgun (WGS) entry which is preliminary data.</text>
</comment>
<dbReference type="InterPro" id="IPR036691">
    <property type="entry name" value="Endo/exonu/phosph_ase_sf"/>
</dbReference>
<evidence type="ECO:0000313" key="2">
    <source>
        <dbReference type="Proteomes" id="UP001208570"/>
    </source>
</evidence>
<organism evidence="1 2">
    <name type="scientific">Paralvinella palmiformis</name>
    <dbReference type="NCBI Taxonomy" id="53620"/>
    <lineage>
        <taxon>Eukaryota</taxon>
        <taxon>Metazoa</taxon>
        <taxon>Spiralia</taxon>
        <taxon>Lophotrochozoa</taxon>
        <taxon>Annelida</taxon>
        <taxon>Polychaeta</taxon>
        <taxon>Sedentaria</taxon>
        <taxon>Canalipalpata</taxon>
        <taxon>Terebellida</taxon>
        <taxon>Terebelliformia</taxon>
        <taxon>Alvinellidae</taxon>
        <taxon>Paralvinella</taxon>
    </lineage>
</organism>
<dbReference type="Proteomes" id="UP001208570">
    <property type="component" value="Unassembled WGS sequence"/>
</dbReference>
<accession>A0AAD9JV88</accession>
<sequence>MEPEKVREGRPYGGFGFICRGRNNLVFTSIQVDNDRISGLQIKYNDTNIITIIGVYLPYYDDKADQIQLYIETLDILQGCIDSCDMWPVMVVGDMNSALPRAALLPTNWYRKHPFTTHSLLLYDFLVQNDLYTDRSTRRYETANYPHAGFGHLYTHTLDTATSSTSSTDDNKQWRTLSIFFFVTVAPSIEWRRDDVAYFLSFSLSLALWGRFDGVVTRALNWSSEGLSSNLIPTCV</sequence>
<dbReference type="AlphaFoldDB" id="A0AAD9JV88"/>
<evidence type="ECO:0008006" key="3">
    <source>
        <dbReference type="Google" id="ProtNLM"/>
    </source>
</evidence>
<dbReference type="EMBL" id="JAODUP010000162">
    <property type="protein sequence ID" value="KAK2158880.1"/>
    <property type="molecule type" value="Genomic_DNA"/>
</dbReference>
<proteinExistence type="predicted"/>
<reference evidence="1" key="1">
    <citation type="journal article" date="2023" name="Mol. Biol. Evol.">
        <title>Third-Generation Sequencing Reveals the Adaptive Role of the Epigenome in Three Deep-Sea Polychaetes.</title>
        <authorList>
            <person name="Perez M."/>
            <person name="Aroh O."/>
            <person name="Sun Y."/>
            <person name="Lan Y."/>
            <person name="Juniper S.K."/>
            <person name="Young C.R."/>
            <person name="Angers B."/>
            <person name="Qian P.Y."/>
        </authorList>
    </citation>
    <scope>NUCLEOTIDE SEQUENCE</scope>
    <source>
        <strain evidence="1">P08H-3</strain>
    </source>
</reference>
<dbReference type="Gene3D" id="3.60.10.10">
    <property type="entry name" value="Endonuclease/exonuclease/phosphatase"/>
    <property type="match status" value="1"/>
</dbReference>
<evidence type="ECO:0000313" key="1">
    <source>
        <dbReference type="EMBL" id="KAK2158880.1"/>
    </source>
</evidence>
<protein>
    <recommendedName>
        <fullName evidence="3">Endonuclease/exonuclease/phosphatase domain-containing protein</fullName>
    </recommendedName>
</protein>
<keyword evidence="2" id="KW-1185">Reference proteome</keyword>
<dbReference type="SUPFAM" id="SSF56219">
    <property type="entry name" value="DNase I-like"/>
    <property type="match status" value="1"/>
</dbReference>
<gene>
    <name evidence="1" type="ORF">LSH36_162g04050</name>
</gene>